<feature type="region of interest" description="Disordered" evidence="1">
    <location>
        <begin position="1"/>
        <end position="59"/>
    </location>
</feature>
<organism evidence="2">
    <name type="scientific">Tanacetum cinerariifolium</name>
    <name type="common">Dalmatian daisy</name>
    <name type="synonym">Chrysanthemum cinerariifolium</name>
    <dbReference type="NCBI Taxonomy" id="118510"/>
    <lineage>
        <taxon>Eukaryota</taxon>
        <taxon>Viridiplantae</taxon>
        <taxon>Streptophyta</taxon>
        <taxon>Embryophyta</taxon>
        <taxon>Tracheophyta</taxon>
        <taxon>Spermatophyta</taxon>
        <taxon>Magnoliopsida</taxon>
        <taxon>eudicotyledons</taxon>
        <taxon>Gunneridae</taxon>
        <taxon>Pentapetalae</taxon>
        <taxon>asterids</taxon>
        <taxon>campanulids</taxon>
        <taxon>Asterales</taxon>
        <taxon>Asteraceae</taxon>
        <taxon>Asteroideae</taxon>
        <taxon>Anthemideae</taxon>
        <taxon>Anthemidinae</taxon>
        <taxon>Tanacetum</taxon>
    </lineage>
</organism>
<evidence type="ECO:0000256" key="1">
    <source>
        <dbReference type="SAM" id="MobiDB-lite"/>
    </source>
</evidence>
<dbReference type="EMBL" id="BKCJ011834077">
    <property type="protein sequence ID" value="GFD56848.1"/>
    <property type="molecule type" value="Genomic_DNA"/>
</dbReference>
<gene>
    <name evidence="2" type="ORF">Tci_928817</name>
</gene>
<feature type="compositionally biased region" description="Acidic residues" evidence="1">
    <location>
        <begin position="1"/>
        <end position="13"/>
    </location>
</feature>
<accession>A0A699XFR5</accession>
<feature type="non-terminal residue" evidence="2">
    <location>
        <position position="1"/>
    </location>
</feature>
<name>A0A699XFR5_TANCI</name>
<dbReference type="AlphaFoldDB" id="A0A699XFR5"/>
<feature type="compositionally biased region" description="Basic and acidic residues" evidence="1">
    <location>
        <begin position="14"/>
        <end position="30"/>
    </location>
</feature>
<evidence type="ECO:0000313" key="2">
    <source>
        <dbReference type="EMBL" id="GFD56848.1"/>
    </source>
</evidence>
<proteinExistence type="predicted"/>
<reference evidence="2" key="1">
    <citation type="journal article" date="2019" name="Sci. Rep.">
        <title>Draft genome of Tanacetum cinerariifolium, the natural source of mosquito coil.</title>
        <authorList>
            <person name="Yamashiro T."/>
            <person name="Shiraishi A."/>
            <person name="Satake H."/>
            <person name="Nakayama K."/>
        </authorList>
    </citation>
    <scope>NUCLEOTIDE SEQUENCE</scope>
</reference>
<comment type="caution">
    <text evidence="2">The sequence shown here is derived from an EMBL/GenBank/DDBJ whole genome shotgun (WGS) entry which is preliminary data.</text>
</comment>
<sequence>DADEEVVRDDDEEGRGNEQESDEETRKEESFDPIPQTSENSEDECNDAKDIGLNVEREE</sequence>
<protein>
    <submittedName>
        <fullName evidence="2">Uncharacterized protein</fullName>
    </submittedName>
</protein>